<evidence type="ECO:0000256" key="2">
    <source>
        <dbReference type="ARBA" id="ARBA00023194"/>
    </source>
</evidence>
<keyword evidence="2" id="KW-0045">Antibiotic biosynthesis</keyword>
<keyword evidence="6" id="KW-1185">Reference proteome</keyword>
<dbReference type="InterPro" id="IPR050231">
    <property type="entry name" value="Iron_ascorbate_oxido_reductase"/>
</dbReference>
<dbReference type="Gene3D" id="2.60.120.330">
    <property type="entry name" value="B-lactam Antibiotic, Isopenicillin N Synthase, Chain"/>
    <property type="match status" value="1"/>
</dbReference>
<dbReference type="Pfam" id="PF03171">
    <property type="entry name" value="2OG-FeII_Oxy"/>
    <property type="match status" value="1"/>
</dbReference>
<protein>
    <submittedName>
        <fullName evidence="5">2OG-Fe(II) oxygenase family protein</fullName>
    </submittedName>
</protein>
<dbReference type="InterPro" id="IPR044861">
    <property type="entry name" value="IPNS-like_FE2OG_OXY"/>
</dbReference>
<dbReference type="Proteomes" id="UP001597045">
    <property type="component" value="Unassembled WGS sequence"/>
</dbReference>
<dbReference type="PANTHER" id="PTHR47990">
    <property type="entry name" value="2-OXOGLUTARATE (2OG) AND FE(II)-DEPENDENT OXYGENASE SUPERFAMILY PROTEIN-RELATED"/>
    <property type="match status" value="1"/>
</dbReference>
<dbReference type="InterPro" id="IPR027443">
    <property type="entry name" value="IPNS-like_sf"/>
</dbReference>
<comment type="pathway">
    <text evidence="1">Antibiotic biosynthesis.</text>
</comment>
<evidence type="ECO:0000313" key="5">
    <source>
        <dbReference type="EMBL" id="MFD1049144.1"/>
    </source>
</evidence>
<name>A0ABW3MHK7_9PSEU</name>
<feature type="domain" description="Fe2OG dioxygenase" evidence="4">
    <location>
        <begin position="63"/>
        <end position="160"/>
    </location>
</feature>
<dbReference type="InterPro" id="IPR005123">
    <property type="entry name" value="Oxoglu/Fe-dep_dioxygenase_dom"/>
</dbReference>
<keyword evidence="3" id="KW-0408">Iron</keyword>
<reference evidence="6" key="1">
    <citation type="journal article" date="2019" name="Int. J. Syst. Evol. Microbiol.">
        <title>The Global Catalogue of Microorganisms (GCM) 10K type strain sequencing project: providing services to taxonomists for standard genome sequencing and annotation.</title>
        <authorList>
            <consortium name="The Broad Institute Genomics Platform"/>
            <consortium name="The Broad Institute Genome Sequencing Center for Infectious Disease"/>
            <person name="Wu L."/>
            <person name="Ma J."/>
        </authorList>
    </citation>
    <scope>NUCLEOTIDE SEQUENCE [LARGE SCALE GENOMIC DNA]</scope>
    <source>
        <strain evidence="6">JCM 31486</strain>
    </source>
</reference>
<keyword evidence="3" id="KW-0479">Metal-binding</keyword>
<evidence type="ECO:0000256" key="3">
    <source>
        <dbReference type="RuleBase" id="RU003682"/>
    </source>
</evidence>
<accession>A0ABW3MHK7</accession>
<dbReference type="PROSITE" id="PS51471">
    <property type="entry name" value="FE2OG_OXY"/>
    <property type="match status" value="1"/>
</dbReference>
<keyword evidence="3" id="KW-0560">Oxidoreductase</keyword>
<evidence type="ECO:0000259" key="4">
    <source>
        <dbReference type="PROSITE" id="PS51471"/>
    </source>
</evidence>
<dbReference type="EMBL" id="JBHTIS010002004">
    <property type="protein sequence ID" value="MFD1049144.1"/>
    <property type="molecule type" value="Genomic_DNA"/>
</dbReference>
<evidence type="ECO:0000256" key="1">
    <source>
        <dbReference type="ARBA" id="ARBA00004792"/>
    </source>
</evidence>
<comment type="similarity">
    <text evidence="3">Belongs to the iron/ascorbate-dependent oxidoreductase family.</text>
</comment>
<sequence length="210" mass="23592">MPGEETPPGRPMHGPNLFPSEPFKNVVLAYMNAMTDLGHRLMALIAVSLGRPADHFHSRYTKDPFTLFRVFNYPPGDGTDWGVGEHTDYGLLTILKQERSGLQVKLQDTWIDVPVEDDTFVCNIGDMLDRLTDGHYRSTPHRVVGTRDSDRLSWPFFFDPGFDVPFGAIGLTKQTWDGVDPYAFEGTYGEWLTAKVRKVFPELTGTTPGP</sequence>
<gene>
    <name evidence="5" type="ORF">ACFQ1S_28215</name>
</gene>
<comment type="caution">
    <text evidence="5">The sequence shown here is derived from an EMBL/GenBank/DDBJ whole genome shotgun (WGS) entry which is preliminary data.</text>
</comment>
<evidence type="ECO:0000313" key="6">
    <source>
        <dbReference type="Proteomes" id="UP001597045"/>
    </source>
</evidence>
<organism evidence="5 6">
    <name type="scientific">Kibdelosporangium lantanae</name>
    <dbReference type="NCBI Taxonomy" id="1497396"/>
    <lineage>
        <taxon>Bacteria</taxon>
        <taxon>Bacillati</taxon>
        <taxon>Actinomycetota</taxon>
        <taxon>Actinomycetes</taxon>
        <taxon>Pseudonocardiales</taxon>
        <taxon>Pseudonocardiaceae</taxon>
        <taxon>Kibdelosporangium</taxon>
    </lineage>
</organism>
<dbReference type="SUPFAM" id="SSF51197">
    <property type="entry name" value="Clavaminate synthase-like"/>
    <property type="match status" value="1"/>
</dbReference>
<proteinExistence type="inferred from homology"/>